<feature type="compositionally biased region" description="Low complexity" evidence="7">
    <location>
        <begin position="1390"/>
        <end position="1412"/>
    </location>
</feature>
<comment type="caution">
    <text evidence="10">The sequence shown here is derived from an EMBL/GenBank/DDBJ whole genome shotgun (WGS) entry which is preliminary data.</text>
</comment>
<accession>A0AAE0JX62</accession>
<keyword evidence="11" id="KW-1185">Reference proteome</keyword>
<dbReference type="SMART" id="SM00220">
    <property type="entry name" value="S_TKc"/>
    <property type="match status" value="1"/>
</dbReference>
<dbReference type="GO" id="GO:0004672">
    <property type="term" value="F:protein kinase activity"/>
    <property type="evidence" value="ECO:0007669"/>
    <property type="project" value="InterPro"/>
</dbReference>
<dbReference type="PROSITE" id="PS50011">
    <property type="entry name" value="PROTEIN_KINASE_DOM"/>
    <property type="match status" value="1"/>
</dbReference>
<dbReference type="PROSITE" id="PS00108">
    <property type="entry name" value="PROTEIN_KINASE_ST"/>
    <property type="match status" value="1"/>
</dbReference>
<dbReference type="Gene3D" id="1.10.510.10">
    <property type="entry name" value="Transferase(Phosphotransferase) domain 1"/>
    <property type="match status" value="1"/>
</dbReference>
<dbReference type="GO" id="GO:0005524">
    <property type="term" value="F:ATP binding"/>
    <property type="evidence" value="ECO:0007669"/>
    <property type="project" value="UniProtKB-KW"/>
</dbReference>
<evidence type="ECO:0000313" key="11">
    <source>
        <dbReference type="Proteomes" id="UP001287356"/>
    </source>
</evidence>
<feature type="compositionally biased region" description="Basic residues" evidence="7">
    <location>
        <begin position="1443"/>
        <end position="1453"/>
    </location>
</feature>
<feature type="region of interest" description="Disordered" evidence="7">
    <location>
        <begin position="1043"/>
        <end position="1075"/>
    </location>
</feature>
<evidence type="ECO:0000256" key="5">
    <source>
        <dbReference type="ARBA" id="ARBA00022840"/>
    </source>
</evidence>
<feature type="region of interest" description="Disordered" evidence="7">
    <location>
        <begin position="1291"/>
        <end position="1453"/>
    </location>
</feature>
<feature type="region of interest" description="Disordered" evidence="7">
    <location>
        <begin position="851"/>
        <end position="876"/>
    </location>
</feature>
<gene>
    <name evidence="10" type="ORF">B0T24DRAFT_669822</name>
</gene>
<dbReference type="SUPFAM" id="SSF49879">
    <property type="entry name" value="SMAD/FHA domain"/>
    <property type="match status" value="1"/>
</dbReference>
<dbReference type="PANTHER" id="PTHR11042:SF190">
    <property type="entry name" value="MITOSIS INHIBITOR PROTEIN KINASE MIK1"/>
    <property type="match status" value="1"/>
</dbReference>
<proteinExistence type="inferred from homology"/>
<keyword evidence="3" id="KW-0547">Nucleotide-binding</keyword>
<keyword evidence="2" id="KW-0808">Transferase</keyword>
<feature type="domain" description="FHA" evidence="8">
    <location>
        <begin position="448"/>
        <end position="499"/>
    </location>
</feature>
<protein>
    <recommendedName>
        <fullName evidence="12">Protein kinase domain-containing protein</fullName>
    </recommendedName>
</protein>
<feature type="region of interest" description="Disordered" evidence="7">
    <location>
        <begin position="393"/>
        <end position="423"/>
    </location>
</feature>
<dbReference type="PROSITE" id="PS50006">
    <property type="entry name" value="FHA_DOMAIN"/>
    <property type="match status" value="1"/>
</dbReference>
<reference evidence="10" key="2">
    <citation type="submission" date="2023-06" db="EMBL/GenBank/DDBJ databases">
        <authorList>
            <consortium name="Lawrence Berkeley National Laboratory"/>
            <person name="Haridas S."/>
            <person name="Hensen N."/>
            <person name="Bonometti L."/>
            <person name="Westerberg I."/>
            <person name="Brannstrom I.O."/>
            <person name="Guillou S."/>
            <person name="Cros-Aarteil S."/>
            <person name="Calhoun S."/>
            <person name="Kuo A."/>
            <person name="Mondo S."/>
            <person name="Pangilinan J."/>
            <person name="Riley R."/>
            <person name="Labutti K."/>
            <person name="Andreopoulos B."/>
            <person name="Lipzen A."/>
            <person name="Chen C."/>
            <person name="Yanf M."/>
            <person name="Daum C."/>
            <person name="Ng V."/>
            <person name="Clum A."/>
            <person name="Steindorff A."/>
            <person name="Ohm R."/>
            <person name="Martin F."/>
            <person name="Silar P."/>
            <person name="Natvig D."/>
            <person name="Lalanne C."/>
            <person name="Gautier V."/>
            <person name="Ament-Velasquez S.L."/>
            <person name="Kruys A."/>
            <person name="Hutchinson M.I."/>
            <person name="Powell A.J."/>
            <person name="Barry K."/>
            <person name="Miller A.N."/>
            <person name="Grigoriev I.V."/>
            <person name="Debuchy R."/>
            <person name="Gladieux P."/>
            <person name="Thoren M.H."/>
            <person name="Johannesson H."/>
        </authorList>
    </citation>
    <scope>NUCLEOTIDE SEQUENCE</scope>
    <source>
        <strain evidence="10">CBS 958.72</strain>
    </source>
</reference>
<evidence type="ECO:0000259" key="9">
    <source>
        <dbReference type="PROSITE" id="PS50011"/>
    </source>
</evidence>
<dbReference type="InterPro" id="IPR008984">
    <property type="entry name" value="SMAD_FHA_dom_sf"/>
</dbReference>
<feature type="domain" description="Protein kinase" evidence="9">
    <location>
        <begin position="597"/>
        <end position="848"/>
    </location>
</feature>
<evidence type="ECO:0000256" key="6">
    <source>
        <dbReference type="ARBA" id="ARBA00037982"/>
    </source>
</evidence>
<dbReference type="InterPro" id="IPR008271">
    <property type="entry name" value="Ser/Thr_kinase_AS"/>
</dbReference>
<dbReference type="SUPFAM" id="SSF56112">
    <property type="entry name" value="Protein kinase-like (PK-like)"/>
    <property type="match status" value="1"/>
</dbReference>
<evidence type="ECO:0000256" key="4">
    <source>
        <dbReference type="ARBA" id="ARBA00022777"/>
    </source>
</evidence>
<feature type="region of interest" description="Disordered" evidence="7">
    <location>
        <begin position="977"/>
        <end position="998"/>
    </location>
</feature>
<dbReference type="GO" id="GO:0005634">
    <property type="term" value="C:nucleus"/>
    <property type="evidence" value="ECO:0007669"/>
    <property type="project" value="TreeGrafter"/>
</dbReference>
<feature type="compositionally biased region" description="Basic and acidic residues" evidence="7">
    <location>
        <begin position="1373"/>
        <end position="1384"/>
    </location>
</feature>
<evidence type="ECO:0000256" key="2">
    <source>
        <dbReference type="ARBA" id="ARBA00022679"/>
    </source>
</evidence>
<dbReference type="GO" id="GO:0110031">
    <property type="term" value="P:negative regulation of G2/MI transition of meiotic cell cycle"/>
    <property type="evidence" value="ECO:0007669"/>
    <property type="project" value="TreeGrafter"/>
</dbReference>
<feature type="region of interest" description="Disordered" evidence="7">
    <location>
        <begin position="271"/>
        <end position="294"/>
    </location>
</feature>
<keyword evidence="5" id="KW-0067">ATP-binding</keyword>
<organism evidence="10 11">
    <name type="scientific">Lasiosphaeria ovina</name>
    <dbReference type="NCBI Taxonomy" id="92902"/>
    <lineage>
        <taxon>Eukaryota</taxon>
        <taxon>Fungi</taxon>
        <taxon>Dikarya</taxon>
        <taxon>Ascomycota</taxon>
        <taxon>Pezizomycotina</taxon>
        <taxon>Sordariomycetes</taxon>
        <taxon>Sordariomycetidae</taxon>
        <taxon>Sordariales</taxon>
        <taxon>Lasiosphaeriaceae</taxon>
        <taxon>Lasiosphaeria</taxon>
    </lineage>
</organism>
<dbReference type="InterPro" id="IPR011009">
    <property type="entry name" value="Kinase-like_dom_sf"/>
</dbReference>
<comment type="similarity">
    <text evidence="6">Belongs to the protein kinase superfamily. Ser/Thr protein kinase family. GCN2 subfamily.</text>
</comment>
<evidence type="ECO:0008006" key="12">
    <source>
        <dbReference type="Google" id="ProtNLM"/>
    </source>
</evidence>
<dbReference type="Gene3D" id="2.60.200.20">
    <property type="match status" value="1"/>
</dbReference>
<dbReference type="CDD" id="cd00060">
    <property type="entry name" value="FHA"/>
    <property type="match status" value="1"/>
</dbReference>
<dbReference type="PANTHER" id="PTHR11042">
    <property type="entry name" value="EUKARYOTIC TRANSLATION INITIATION FACTOR 2-ALPHA KINASE EIF2-ALPHA KINASE -RELATED"/>
    <property type="match status" value="1"/>
</dbReference>
<evidence type="ECO:0000256" key="7">
    <source>
        <dbReference type="SAM" id="MobiDB-lite"/>
    </source>
</evidence>
<dbReference type="GO" id="GO:0005737">
    <property type="term" value="C:cytoplasm"/>
    <property type="evidence" value="ECO:0007669"/>
    <property type="project" value="TreeGrafter"/>
</dbReference>
<name>A0AAE0JX62_9PEZI</name>
<keyword evidence="4" id="KW-0418">Kinase</keyword>
<dbReference type="EMBL" id="JAULSN010000008">
    <property type="protein sequence ID" value="KAK3365597.1"/>
    <property type="molecule type" value="Genomic_DNA"/>
</dbReference>
<sequence>MADYVPSLGAKNKFDQTLAAHPFKGIGSCICGYHTRCPDAADHCLEVIKLRDEGYDGRCKAAWGQVEKKGAVDHIIELWEVRAAYFRAVCLVEEFNSVQGWATLVGFPKDQISGLKWPKNKKEELVVLYNLRFFFNSEENLCLIDSEFNLAKNKFLDRGQAPGASDIRGQMQAYYLATASFRDAVLDMLEDEFDKDGQVIYWLVRNYLLANYEDFTSECEKYQSKPIGDEDVRPIGVFLPWSVVNQSEQYRVVDEAVDKLMDMMTEKEWEELEKNGGKAQKTNKKAPPKERTKNAAVASILENSDEIASKGPDARRRLWGLAALASAFLGLRLHCKLNIRRGLWWDDWILIASRCTIVATGTMTTVLVKDFNIGMNAASPLYLAPRRRRPQVVEAPQSGPPDIFARHEREPTVEEEEDEDEGQLHGDLDYEACMRLTFDCIPKTRHGLRVGRGSDAEVRLLELAGVSAYHFALTFGANYCLIVRDLGSKCGTTVIYDDIERGRWRGFDWIVSRGDFLQKVRNIVVKITKFLQFRLVVPRRYDLGSKFYRDRVDRFRGGTTDAEQLLDFGRIGPLTRVDTTAPSGVETPASSGTRKPVTVYKKLGEGGFGVVYHVWNVSTGEQYSLKKPKDEDSGHEAQWERETVIMERIDHLQLEYMPEGSISDHLRANRLFSEHECKQIFEQSSDVLAYLHSQDPQIVHRDVKPSNILILHRRPGDLFIKFADFGISREGENLKTIVGTYAYLAPEVYESKSFGRRQQRPAYTALVDVWSLGVVLARLLCGLPKQEVDDESMGVEWCESIREKVKAALRQGGRRQRQGLLSFVLKSVLRLDPHDRKTAAECHREALLFLDDDDDDAPESSPARAGSHHHSNGLDIDDTEASTILAGKEAEGSLSSLSRYIVATDERGRLDDRSFNAPSPDTVVVAALLHAGELLQNLRDPENSLFLRSSFGEDLNSDCSSSAVPPTIVIAHDTVETQPVKTQQEEEEEEENRPSEAPIREALANAHTHGHGRRLQAVESAATQAPASSIDAAALTALLDQIPSDPDHRTAADHYPSPSSRSSTVEPPQNEEREHEIECHQAILDDRGRPLFHPDLIPQIAADPDAYADLLRPWAGQQHPADPKEPWLALSRQWNRRKEFRAWQLRRRRRRPAFGEYLDAERRDFLMPDFERGARASWERECDFEGGEEDVERHAERVGGWLVQQRFVLRRPLRLLPDPKGQDQWTTCVEYLAFEAEALYALAKAARRLEGRVKRGRGCEGKYRAAEAAVDQQRCKVDWVLAEIESIEAGDKATAAGESGGDGGRSGKRKRADETSGSLEDVVEPRLGKRKQMEKVEETEKIHEMEETPAGKSDSLSQSRRSKRRRPSTGAGVKEKEDIPEPRSRRSNVASSTSDDPNSSSSSIPQPQASNPEAPAVSAVTTSKTTPSRRQRSERMTTPHGMVQHRRTRVKGG</sequence>
<feature type="compositionally biased region" description="Basic and acidic residues" evidence="7">
    <location>
        <begin position="1323"/>
        <end position="1346"/>
    </location>
</feature>
<feature type="compositionally biased region" description="Polar residues" evidence="7">
    <location>
        <begin position="1057"/>
        <end position="1067"/>
    </location>
</feature>
<dbReference type="InterPro" id="IPR050339">
    <property type="entry name" value="CC_SR_Kinase"/>
</dbReference>
<reference evidence="10" key="1">
    <citation type="journal article" date="2023" name="Mol. Phylogenet. Evol.">
        <title>Genome-scale phylogeny and comparative genomics of the fungal order Sordariales.</title>
        <authorList>
            <person name="Hensen N."/>
            <person name="Bonometti L."/>
            <person name="Westerberg I."/>
            <person name="Brannstrom I.O."/>
            <person name="Guillou S."/>
            <person name="Cros-Aarteil S."/>
            <person name="Calhoun S."/>
            <person name="Haridas S."/>
            <person name="Kuo A."/>
            <person name="Mondo S."/>
            <person name="Pangilinan J."/>
            <person name="Riley R."/>
            <person name="LaButti K."/>
            <person name="Andreopoulos B."/>
            <person name="Lipzen A."/>
            <person name="Chen C."/>
            <person name="Yan M."/>
            <person name="Daum C."/>
            <person name="Ng V."/>
            <person name="Clum A."/>
            <person name="Steindorff A."/>
            <person name="Ohm R.A."/>
            <person name="Martin F."/>
            <person name="Silar P."/>
            <person name="Natvig D.O."/>
            <person name="Lalanne C."/>
            <person name="Gautier V."/>
            <person name="Ament-Velasquez S.L."/>
            <person name="Kruys A."/>
            <person name="Hutchinson M.I."/>
            <person name="Powell A.J."/>
            <person name="Barry K."/>
            <person name="Miller A.N."/>
            <person name="Grigoriev I.V."/>
            <person name="Debuchy R."/>
            <person name="Gladieux P."/>
            <person name="Hiltunen Thoren M."/>
            <person name="Johannesson H."/>
        </authorList>
    </citation>
    <scope>NUCLEOTIDE SEQUENCE</scope>
    <source>
        <strain evidence="10">CBS 958.72</strain>
    </source>
</reference>
<evidence type="ECO:0000256" key="1">
    <source>
        <dbReference type="ARBA" id="ARBA00005575"/>
    </source>
</evidence>
<dbReference type="InterPro" id="IPR000719">
    <property type="entry name" value="Prot_kinase_dom"/>
</dbReference>
<evidence type="ECO:0000313" key="10">
    <source>
        <dbReference type="EMBL" id="KAK3365597.1"/>
    </source>
</evidence>
<dbReference type="InterPro" id="IPR000253">
    <property type="entry name" value="FHA_dom"/>
</dbReference>
<dbReference type="Proteomes" id="UP001287356">
    <property type="component" value="Unassembled WGS sequence"/>
</dbReference>
<evidence type="ECO:0000256" key="3">
    <source>
        <dbReference type="ARBA" id="ARBA00022741"/>
    </source>
</evidence>
<comment type="similarity">
    <text evidence="1">Belongs to the protein kinase superfamily. CAMK Ser/Thr protein kinase family. CHEK2 subfamily.</text>
</comment>
<dbReference type="Pfam" id="PF00069">
    <property type="entry name" value="Pkinase"/>
    <property type="match status" value="1"/>
</dbReference>
<evidence type="ECO:0000259" key="8">
    <source>
        <dbReference type="PROSITE" id="PS50006"/>
    </source>
</evidence>